<evidence type="ECO:0000259" key="4">
    <source>
        <dbReference type="PROSITE" id="PS50949"/>
    </source>
</evidence>
<reference evidence="5" key="1">
    <citation type="submission" date="2020-07" db="EMBL/GenBank/DDBJ databases">
        <title>Huge and variable diversity of episymbiotic CPR bacteria and DPANN archaea in groundwater ecosystems.</title>
        <authorList>
            <person name="He C.Y."/>
            <person name="Keren R."/>
            <person name="Whittaker M."/>
            <person name="Farag I.F."/>
            <person name="Doudna J."/>
            <person name="Cate J.H.D."/>
            <person name="Banfield J.F."/>
        </authorList>
    </citation>
    <scope>NUCLEOTIDE SEQUENCE</scope>
    <source>
        <strain evidence="5">NC_groundwater_1586_Pr3_B-0.1um_66_15</strain>
    </source>
</reference>
<keyword evidence="1" id="KW-0805">Transcription regulation</keyword>
<dbReference type="GO" id="GO:0003677">
    <property type="term" value="F:DNA binding"/>
    <property type="evidence" value="ECO:0007669"/>
    <property type="project" value="UniProtKB-KW"/>
</dbReference>
<dbReference type="SMART" id="SM00895">
    <property type="entry name" value="FCD"/>
    <property type="match status" value="1"/>
</dbReference>
<dbReference type="InterPro" id="IPR008920">
    <property type="entry name" value="TF_FadR/GntR_C"/>
</dbReference>
<dbReference type="AlphaFoldDB" id="A0A933L5Z3"/>
<accession>A0A933L5Z3</accession>
<dbReference type="SUPFAM" id="SSF46785">
    <property type="entry name" value="Winged helix' DNA-binding domain"/>
    <property type="match status" value="1"/>
</dbReference>
<dbReference type="PANTHER" id="PTHR43537:SF44">
    <property type="entry name" value="GNTR FAMILY REGULATORY PROTEIN"/>
    <property type="match status" value="1"/>
</dbReference>
<keyword evidence="2" id="KW-0238">DNA-binding</keyword>
<evidence type="ECO:0000313" key="6">
    <source>
        <dbReference type="Proteomes" id="UP000782610"/>
    </source>
</evidence>
<dbReference type="InterPro" id="IPR000524">
    <property type="entry name" value="Tscrpt_reg_HTH_GntR"/>
</dbReference>
<dbReference type="InterPro" id="IPR011711">
    <property type="entry name" value="GntR_C"/>
</dbReference>
<dbReference type="SUPFAM" id="SSF48008">
    <property type="entry name" value="GntR ligand-binding domain-like"/>
    <property type="match status" value="1"/>
</dbReference>
<evidence type="ECO:0000256" key="3">
    <source>
        <dbReference type="ARBA" id="ARBA00023163"/>
    </source>
</evidence>
<dbReference type="EMBL" id="JACRAF010000040">
    <property type="protein sequence ID" value="MBI4922945.1"/>
    <property type="molecule type" value="Genomic_DNA"/>
</dbReference>
<dbReference type="PRINTS" id="PR00035">
    <property type="entry name" value="HTHGNTR"/>
</dbReference>
<dbReference type="Gene3D" id="1.10.10.10">
    <property type="entry name" value="Winged helix-like DNA-binding domain superfamily/Winged helix DNA-binding domain"/>
    <property type="match status" value="1"/>
</dbReference>
<feature type="domain" description="HTH gntR-type" evidence="4">
    <location>
        <begin position="2"/>
        <end position="70"/>
    </location>
</feature>
<name>A0A933L5Z3_9HYPH</name>
<dbReference type="GO" id="GO:0003700">
    <property type="term" value="F:DNA-binding transcription factor activity"/>
    <property type="evidence" value="ECO:0007669"/>
    <property type="project" value="InterPro"/>
</dbReference>
<dbReference type="PROSITE" id="PS50949">
    <property type="entry name" value="HTH_GNTR"/>
    <property type="match status" value="1"/>
</dbReference>
<protein>
    <submittedName>
        <fullName evidence="5">FadR family transcriptional regulator</fullName>
    </submittedName>
</protein>
<sequence length="227" mass="24688">MRSHTSRVVDDLGLAIVSGRQPEGSLLPGDGELIERYGVSRTVLREALKTLSAKGLVQAKARIGTRVRDRAQWNLFDPDVLIWHARTGFTPEFLQHLGEMRMALEPEAAALAARRRTAGQLAEIEGWLEQMADPDILPQEFVRADLGLHLAVAAAAGNPFFLSISTLIEVVLVAMLTISSPAESPTQLAISVVEHKQVADAIRLQDSAAARRAMQAVVQKGIDNSRT</sequence>
<dbReference type="Pfam" id="PF07729">
    <property type="entry name" value="FCD"/>
    <property type="match status" value="1"/>
</dbReference>
<keyword evidence="3" id="KW-0804">Transcription</keyword>
<evidence type="ECO:0000256" key="1">
    <source>
        <dbReference type="ARBA" id="ARBA00023015"/>
    </source>
</evidence>
<dbReference type="Pfam" id="PF00392">
    <property type="entry name" value="GntR"/>
    <property type="match status" value="1"/>
</dbReference>
<organism evidence="5 6">
    <name type="scientific">Devosia nanyangense</name>
    <dbReference type="NCBI Taxonomy" id="1228055"/>
    <lineage>
        <taxon>Bacteria</taxon>
        <taxon>Pseudomonadati</taxon>
        <taxon>Pseudomonadota</taxon>
        <taxon>Alphaproteobacteria</taxon>
        <taxon>Hyphomicrobiales</taxon>
        <taxon>Devosiaceae</taxon>
        <taxon>Devosia</taxon>
    </lineage>
</organism>
<evidence type="ECO:0000256" key="2">
    <source>
        <dbReference type="ARBA" id="ARBA00023125"/>
    </source>
</evidence>
<dbReference type="PANTHER" id="PTHR43537">
    <property type="entry name" value="TRANSCRIPTIONAL REGULATOR, GNTR FAMILY"/>
    <property type="match status" value="1"/>
</dbReference>
<dbReference type="SMART" id="SM00345">
    <property type="entry name" value="HTH_GNTR"/>
    <property type="match status" value="1"/>
</dbReference>
<comment type="caution">
    <text evidence="5">The sequence shown here is derived from an EMBL/GenBank/DDBJ whole genome shotgun (WGS) entry which is preliminary data.</text>
</comment>
<evidence type="ECO:0000313" key="5">
    <source>
        <dbReference type="EMBL" id="MBI4922945.1"/>
    </source>
</evidence>
<dbReference type="Gene3D" id="1.20.120.530">
    <property type="entry name" value="GntR ligand-binding domain-like"/>
    <property type="match status" value="1"/>
</dbReference>
<dbReference type="Proteomes" id="UP000782610">
    <property type="component" value="Unassembled WGS sequence"/>
</dbReference>
<proteinExistence type="predicted"/>
<dbReference type="InterPro" id="IPR036390">
    <property type="entry name" value="WH_DNA-bd_sf"/>
</dbReference>
<dbReference type="CDD" id="cd07377">
    <property type="entry name" value="WHTH_GntR"/>
    <property type="match status" value="1"/>
</dbReference>
<gene>
    <name evidence="5" type="ORF">HY834_14450</name>
</gene>
<dbReference type="InterPro" id="IPR036388">
    <property type="entry name" value="WH-like_DNA-bd_sf"/>
</dbReference>